<organism evidence="1 2">
    <name type="scientific">Olea europaea subsp. europaea</name>
    <dbReference type="NCBI Taxonomy" id="158383"/>
    <lineage>
        <taxon>Eukaryota</taxon>
        <taxon>Viridiplantae</taxon>
        <taxon>Streptophyta</taxon>
        <taxon>Embryophyta</taxon>
        <taxon>Tracheophyta</taxon>
        <taxon>Spermatophyta</taxon>
        <taxon>Magnoliopsida</taxon>
        <taxon>eudicotyledons</taxon>
        <taxon>Gunneridae</taxon>
        <taxon>Pentapetalae</taxon>
        <taxon>asterids</taxon>
        <taxon>lamiids</taxon>
        <taxon>Lamiales</taxon>
        <taxon>Oleaceae</taxon>
        <taxon>Oleeae</taxon>
        <taxon>Olea</taxon>
    </lineage>
</organism>
<dbReference type="EMBL" id="CACTIH010005837">
    <property type="protein sequence ID" value="CAA3002427.1"/>
    <property type="molecule type" value="Genomic_DNA"/>
</dbReference>
<dbReference type="Gramene" id="OE9A082635T1">
    <property type="protein sequence ID" value="OE9A082635C1"/>
    <property type="gene ID" value="OE9A082635"/>
</dbReference>
<dbReference type="AlphaFoldDB" id="A0A8S0TC88"/>
<gene>
    <name evidence="1" type="ORF">OLEA9_A082635</name>
</gene>
<keyword evidence="2" id="KW-1185">Reference proteome</keyword>
<sequence>MTLKIWIIFFEKRVNATRQLQQIFILQQEVNSCVFSVEAQQLSNILQHSSRQVFQNVHELQTLDLMEFSAMISSRRKVLIMLLLRNLARSCKNLTKITVTINAFSFIFCLNVQGLV</sequence>
<evidence type="ECO:0000313" key="1">
    <source>
        <dbReference type="EMBL" id="CAA3002427.1"/>
    </source>
</evidence>
<proteinExistence type="predicted"/>
<protein>
    <submittedName>
        <fullName evidence="1">Uncharacterized protein</fullName>
    </submittedName>
</protein>
<dbReference type="Proteomes" id="UP000594638">
    <property type="component" value="Unassembled WGS sequence"/>
</dbReference>
<name>A0A8S0TC88_OLEEU</name>
<accession>A0A8S0TC88</accession>
<reference evidence="1 2" key="1">
    <citation type="submission" date="2019-12" db="EMBL/GenBank/DDBJ databases">
        <authorList>
            <person name="Alioto T."/>
            <person name="Alioto T."/>
            <person name="Gomez Garrido J."/>
        </authorList>
    </citation>
    <scope>NUCLEOTIDE SEQUENCE [LARGE SCALE GENOMIC DNA]</scope>
</reference>
<evidence type="ECO:0000313" key="2">
    <source>
        <dbReference type="Proteomes" id="UP000594638"/>
    </source>
</evidence>
<comment type="caution">
    <text evidence="1">The sequence shown here is derived from an EMBL/GenBank/DDBJ whole genome shotgun (WGS) entry which is preliminary data.</text>
</comment>